<accession>E2AP16</accession>
<feature type="compositionally biased region" description="Polar residues" evidence="1">
    <location>
        <begin position="234"/>
        <end position="252"/>
    </location>
</feature>
<dbReference type="EMBL" id="GL441439">
    <property type="protein sequence ID" value="EFN64848.1"/>
    <property type="molecule type" value="Genomic_DNA"/>
</dbReference>
<feature type="region of interest" description="Disordered" evidence="1">
    <location>
        <begin position="211"/>
        <end position="252"/>
    </location>
</feature>
<protein>
    <submittedName>
        <fullName evidence="2">Uncharacterized protein</fullName>
    </submittedName>
</protein>
<sequence>MESHGVLIRIENMNRSFRSSIFMDATAFEVEFSLQQIDAGRKEQSTKFIQTVLHMLATDQMLNIARNQLTLHNQLLVLQHDQSNGLLLTFPNAFYLYKDRERRFTDLLPKGLFYGTASTVAEFNCIGRGGGKPKERSKLTKCAPIFFNAEVHFQVDHVLARDRLSHAISSISLTVETQRIVLHNSERKYFYPDNIAVKCSLLVDRINGRESGKKRVERKKKTEKPRGKKDTAANKGQRSSASSRQRYLSTTQKGEYQAVKGIYMDSAKVPPTSVSEKLGVRYLESIGGRRDGRRDGGDKSARCEVTVGRWSGANTNGVITFVTENFQYHRPRLLTDRKLVEWTSLLGVVAS</sequence>
<gene>
    <name evidence="2" type="ORF">EAG_03618</name>
</gene>
<evidence type="ECO:0000313" key="2">
    <source>
        <dbReference type="EMBL" id="EFN64848.1"/>
    </source>
</evidence>
<organism evidence="3">
    <name type="scientific">Camponotus floridanus</name>
    <name type="common">Florida carpenter ant</name>
    <dbReference type="NCBI Taxonomy" id="104421"/>
    <lineage>
        <taxon>Eukaryota</taxon>
        <taxon>Metazoa</taxon>
        <taxon>Ecdysozoa</taxon>
        <taxon>Arthropoda</taxon>
        <taxon>Hexapoda</taxon>
        <taxon>Insecta</taxon>
        <taxon>Pterygota</taxon>
        <taxon>Neoptera</taxon>
        <taxon>Endopterygota</taxon>
        <taxon>Hymenoptera</taxon>
        <taxon>Apocrita</taxon>
        <taxon>Aculeata</taxon>
        <taxon>Formicoidea</taxon>
        <taxon>Formicidae</taxon>
        <taxon>Formicinae</taxon>
        <taxon>Camponotus</taxon>
    </lineage>
</organism>
<dbReference type="AlphaFoldDB" id="E2AP16"/>
<name>E2AP16_CAMFO</name>
<proteinExistence type="predicted"/>
<evidence type="ECO:0000313" key="3">
    <source>
        <dbReference type="Proteomes" id="UP000000311"/>
    </source>
</evidence>
<dbReference type="Proteomes" id="UP000000311">
    <property type="component" value="Unassembled WGS sequence"/>
</dbReference>
<evidence type="ECO:0000256" key="1">
    <source>
        <dbReference type="SAM" id="MobiDB-lite"/>
    </source>
</evidence>
<reference evidence="2 3" key="1">
    <citation type="journal article" date="2010" name="Science">
        <title>Genomic comparison of the ants Camponotus floridanus and Harpegnathos saltator.</title>
        <authorList>
            <person name="Bonasio R."/>
            <person name="Zhang G."/>
            <person name="Ye C."/>
            <person name="Mutti N.S."/>
            <person name="Fang X."/>
            <person name="Qin N."/>
            <person name="Donahue G."/>
            <person name="Yang P."/>
            <person name="Li Q."/>
            <person name="Li C."/>
            <person name="Zhang P."/>
            <person name="Huang Z."/>
            <person name="Berger S.L."/>
            <person name="Reinberg D."/>
            <person name="Wang J."/>
            <person name="Liebig J."/>
        </authorList>
    </citation>
    <scope>NUCLEOTIDE SEQUENCE [LARGE SCALE GENOMIC DNA]</scope>
    <source>
        <strain evidence="3">C129</strain>
    </source>
</reference>
<keyword evidence="3" id="KW-1185">Reference proteome</keyword>
<dbReference type="InParanoid" id="E2AP16"/>